<sequence length="368" mass="41655">MRIVKLRRITALFLLFLLVGCNRGTQIEDLAITLSTGIDEDQDKLTITSEIVNTASAGGDEKGGAPPMYFLETVTEKDISTVLTKQKLLHPRELFSLHNKVIVFGEESLKKGVTQTISEFARTRSMRGGTLIVGTRGKAQDLLKSTSIENQSISDSINQLISRNGIQTKVINILDEASGKHQDTIITILDTIKMEDKDRIIISGAAVLNKGKLVGYLNEQEMNLISVLRNQKRELSIKVKYKDKPINLVLQNSNYSLNTRIKDNKPKFIYKGILSFNLENAPFGELSKSDELKDLQALVGKELNRELNELFKKILVQYKSDPMGLGNHLFRFEPTYWKKNHKQWERSLKDVDYSFNNKINIRGIGFHS</sequence>
<dbReference type="AlphaFoldDB" id="A0A8J3ASB2"/>
<keyword evidence="6" id="KW-0564">Palmitate</keyword>
<dbReference type="OrthoDB" id="9816067at2"/>
<dbReference type="InterPro" id="IPR038501">
    <property type="entry name" value="Spore_GerAC_C_sf"/>
</dbReference>
<dbReference type="GO" id="GO:0016020">
    <property type="term" value="C:membrane"/>
    <property type="evidence" value="ECO:0007669"/>
    <property type="project" value="UniProtKB-SubCell"/>
</dbReference>
<evidence type="ECO:0000256" key="3">
    <source>
        <dbReference type="ARBA" id="ARBA00022544"/>
    </source>
</evidence>
<organism evidence="11 12">
    <name type="scientific">Gottfriedia solisilvae</name>
    <dbReference type="NCBI Taxonomy" id="1516104"/>
    <lineage>
        <taxon>Bacteria</taxon>
        <taxon>Bacillati</taxon>
        <taxon>Bacillota</taxon>
        <taxon>Bacilli</taxon>
        <taxon>Bacillales</taxon>
        <taxon>Bacillaceae</taxon>
        <taxon>Gottfriedia</taxon>
    </lineage>
</organism>
<dbReference type="GO" id="GO:0009847">
    <property type="term" value="P:spore germination"/>
    <property type="evidence" value="ECO:0007669"/>
    <property type="project" value="InterPro"/>
</dbReference>
<feature type="signal peptide" evidence="8">
    <location>
        <begin position="1"/>
        <end position="24"/>
    </location>
</feature>
<name>A0A8J3ASB2_9BACI</name>
<dbReference type="InterPro" id="IPR008844">
    <property type="entry name" value="Spore_GerAC-like"/>
</dbReference>
<dbReference type="RefSeq" id="WP_088003082.1">
    <property type="nucleotide sequence ID" value="NZ_BMHB01000004.1"/>
</dbReference>
<feature type="domain" description="Spore germination protein N-terminal" evidence="10">
    <location>
        <begin position="26"/>
        <end position="187"/>
    </location>
</feature>
<dbReference type="PANTHER" id="PTHR35789">
    <property type="entry name" value="SPORE GERMINATION PROTEIN B3"/>
    <property type="match status" value="1"/>
</dbReference>
<feature type="chain" id="PRO_5039153053" description="Spore germination protein" evidence="8">
    <location>
        <begin position="25"/>
        <end position="368"/>
    </location>
</feature>
<dbReference type="EMBL" id="BMHB01000004">
    <property type="protein sequence ID" value="GGI17919.1"/>
    <property type="molecule type" value="Genomic_DNA"/>
</dbReference>
<dbReference type="PROSITE" id="PS51257">
    <property type="entry name" value="PROKAR_LIPOPROTEIN"/>
    <property type="match status" value="1"/>
</dbReference>
<dbReference type="Proteomes" id="UP000626244">
    <property type="component" value="Unassembled WGS sequence"/>
</dbReference>
<dbReference type="InterPro" id="IPR057336">
    <property type="entry name" value="GerAC_N"/>
</dbReference>
<comment type="subcellular location">
    <subcellularLocation>
        <location evidence="1">Membrane</location>
        <topology evidence="1">Lipid-anchor</topology>
    </subcellularLocation>
</comment>
<evidence type="ECO:0000256" key="5">
    <source>
        <dbReference type="ARBA" id="ARBA00023136"/>
    </source>
</evidence>
<evidence type="ECO:0008006" key="13">
    <source>
        <dbReference type="Google" id="ProtNLM"/>
    </source>
</evidence>
<dbReference type="PANTHER" id="PTHR35789:SF1">
    <property type="entry name" value="SPORE GERMINATION PROTEIN B3"/>
    <property type="match status" value="1"/>
</dbReference>
<dbReference type="Pfam" id="PF05504">
    <property type="entry name" value="Spore_GerAC"/>
    <property type="match status" value="1"/>
</dbReference>
<evidence type="ECO:0000313" key="12">
    <source>
        <dbReference type="Proteomes" id="UP000626244"/>
    </source>
</evidence>
<dbReference type="NCBIfam" id="TIGR02887">
    <property type="entry name" value="spore_ger_x_C"/>
    <property type="match status" value="1"/>
</dbReference>
<comment type="similarity">
    <text evidence="2">Belongs to the GerABKC lipoprotein family.</text>
</comment>
<accession>A0A8J3ASB2</accession>
<keyword evidence="5" id="KW-0472">Membrane</keyword>
<dbReference type="Pfam" id="PF25198">
    <property type="entry name" value="Spore_GerAC_N"/>
    <property type="match status" value="1"/>
</dbReference>
<evidence type="ECO:0000259" key="9">
    <source>
        <dbReference type="Pfam" id="PF05504"/>
    </source>
</evidence>
<reference evidence="12" key="1">
    <citation type="journal article" date="2019" name="Int. J. Syst. Evol. Microbiol.">
        <title>The Global Catalogue of Microorganisms (GCM) 10K type strain sequencing project: providing services to taxonomists for standard genome sequencing and annotation.</title>
        <authorList>
            <consortium name="The Broad Institute Genomics Platform"/>
            <consortium name="The Broad Institute Genome Sequencing Center for Infectious Disease"/>
            <person name="Wu L."/>
            <person name="Ma J."/>
        </authorList>
    </citation>
    <scope>NUCLEOTIDE SEQUENCE [LARGE SCALE GENOMIC DNA]</scope>
    <source>
        <strain evidence="12">CGMCC 1.14993</strain>
    </source>
</reference>
<evidence type="ECO:0000256" key="8">
    <source>
        <dbReference type="SAM" id="SignalP"/>
    </source>
</evidence>
<comment type="caution">
    <text evidence="11">The sequence shown here is derived from an EMBL/GenBank/DDBJ whole genome shotgun (WGS) entry which is preliminary data.</text>
</comment>
<evidence type="ECO:0000313" key="11">
    <source>
        <dbReference type="EMBL" id="GGI17919.1"/>
    </source>
</evidence>
<feature type="domain" description="Spore germination GerAC-like C-terminal" evidence="9">
    <location>
        <begin position="203"/>
        <end position="365"/>
    </location>
</feature>
<keyword evidence="4 8" id="KW-0732">Signal</keyword>
<evidence type="ECO:0000256" key="7">
    <source>
        <dbReference type="ARBA" id="ARBA00023288"/>
    </source>
</evidence>
<dbReference type="Gene3D" id="3.30.300.210">
    <property type="entry name" value="Nutrient germinant receptor protein C, domain 3"/>
    <property type="match status" value="1"/>
</dbReference>
<dbReference type="InterPro" id="IPR046953">
    <property type="entry name" value="Spore_GerAC-like_C"/>
</dbReference>
<protein>
    <recommendedName>
        <fullName evidence="13">Spore germination protein</fullName>
    </recommendedName>
</protein>
<evidence type="ECO:0000259" key="10">
    <source>
        <dbReference type="Pfam" id="PF25198"/>
    </source>
</evidence>
<keyword evidence="12" id="KW-1185">Reference proteome</keyword>
<keyword evidence="7" id="KW-0449">Lipoprotein</keyword>
<gene>
    <name evidence="11" type="ORF">GCM10007380_40340</name>
</gene>
<evidence type="ECO:0000256" key="2">
    <source>
        <dbReference type="ARBA" id="ARBA00007886"/>
    </source>
</evidence>
<evidence type="ECO:0000256" key="6">
    <source>
        <dbReference type="ARBA" id="ARBA00023139"/>
    </source>
</evidence>
<keyword evidence="3" id="KW-0309">Germination</keyword>
<proteinExistence type="inferred from homology"/>
<evidence type="ECO:0000256" key="4">
    <source>
        <dbReference type="ARBA" id="ARBA00022729"/>
    </source>
</evidence>
<evidence type="ECO:0000256" key="1">
    <source>
        <dbReference type="ARBA" id="ARBA00004635"/>
    </source>
</evidence>